<dbReference type="Proteomes" id="UP000000492">
    <property type="component" value="Chromosome"/>
</dbReference>
<evidence type="ECO:0000256" key="2">
    <source>
        <dbReference type="SAM" id="SignalP"/>
    </source>
</evidence>
<evidence type="ECO:0000313" key="5">
    <source>
        <dbReference type="Proteomes" id="UP000000492"/>
    </source>
</evidence>
<dbReference type="PROSITE" id="PS51257">
    <property type="entry name" value="PROKAR_LIPOPROTEIN"/>
    <property type="match status" value="1"/>
</dbReference>
<feature type="compositionally biased region" description="Basic and acidic residues" evidence="1">
    <location>
        <begin position="481"/>
        <end position="492"/>
    </location>
</feature>
<proteinExistence type="predicted"/>
<feature type="region of interest" description="Disordered" evidence="1">
    <location>
        <begin position="412"/>
        <end position="442"/>
    </location>
</feature>
<feature type="region of interest" description="Disordered" evidence="1">
    <location>
        <begin position="193"/>
        <end position="224"/>
    </location>
</feature>
<reference evidence="4 5" key="1">
    <citation type="journal article" date="2012" name="BMC Genomics">
        <title>Complete genome sequence, lifestyle, and multi-drug resistance of the human pathogen Corynebacterium resistens DSM 45100 isolated from blood samples of a leukemia patient.</title>
        <authorList>
            <person name="Schroder J."/>
            <person name="Maus I."/>
            <person name="Meyer K."/>
            <person name="Wordemann S."/>
            <person name="Blom J."/>
            <person name="Jaenicke S."/>
            <person name="Schneider J."/>
            <person name="Trost E."/>
            <person name="Tauch A."/>
        </authorList>
    </citation>
    <scope>NUCLEOTIDE SEQUENCE [LARGE SCALE GENOMIC DNA]</scope>
    <source>
        <strain evidence="5">DSM 45100 / JCM 12819 / CCUG 50093 / GTC 2026 / SICGH 158</strain>
    </source>
</reference>
<dbReference type="EMBL" id="CP002857">
    <property type="protein sequence ID" value="AEI08764.1"/>
    <property type="molecule type" value="Genomic_DNA"/>
</dbReference>
<dbReference type="eggNOG" id="ENOG5030N7B">
    <property type="taxonomic scope" value="Bacteria"/>
</dbReference>
<feature type="region of interest" description="Disordered" evidence="1">
    <location>
        <begin position="465"/>
        <end position="524"/>
    </location>
</feature>
<feature type="compositionally biased region" description="Low complexity" evidence="1">
    <location>
        <begin position="27"/>
        <end position="42"/>
    </location>
</feature>
<organism evidence="4 5">
    <name type="scientific">Corynebacterium resistens (strain DSM 45100 / JCM 12819 / GTC 2026 / SICGH 158)</name>
    <dbReference type="NCBI Taxonomy" id="662755"/>
    <lineage>
        <taxon>Bacteria</taxon>
        <taxon>Bacillati</taxon>
        <taxon>Actinomycetota</taxon>
        <taxon>Actinomycetes</taxon>
        <taxon>Mycobacteriales</taxon>
        <taxon>Corynebacteriaceae</taxon>
        <taxon>Corynebacterium</taxon>
    </lineage>
</organism>
<feature type="chain" id="PRO_5039316307" evidence="2">
    <location>
        <begin position="22"/>
        <end position="524"/>
    </location>
</feature>
<keyword evidence="5" id="KW-1185">Reference proteome</keyword>
<dbReference type="InterPro" id="IPR055797">
    <property type="entry name" value="DUF7373"/>
</dbReference>
<evidence type="ECO:0000259" key="3">
    <source>
        <dbReference type="Pfam" id="PF24088"/>
    </source>
</evidence>
<dbReference type="STRING" id="662755.CRES_0401"/>
<name>F8DXW7_CORRG</name>
<protein>
    <submittedName>
        <fullName evidence="4">Secreted protein</fullName>
    </submittedName>
</protein>
<feature type="region of interest" description="Disordered" evidence="1">
    <location>
        <begin position="26"/>
        <end position="51"/>
    </location>
</feature>
<feature type="domain" description="DUF7373" evidence="3">
    <location>
        <begin position="65"/>
        <end position="272"/>
    </location>
</feature>
<evidence type="ECO:0000256" key="1">
    <source>
        <dbReference type="SAM" id="MobiDB-lite"/>
    </source>
</evidence>
<gene>
    <name evidence="4" type="ordered locus">CRES_0401</name>
</gene>
<dbReference type="Pfam" id="PF24088">
    <property type="entry name" value="DUF7373"/>
    <property type="match status" value="1"/>
</dbReference>
<feature type="signal peptide" evidence="2">
    <location>
        <begin position="1"/>
        <end position="21"/>
    </location>
</feature>
<accession>F8DXW7</accession>
<dbReference type="AlphaFoldDB" id="F8DXW7"/>
<dbReference type="HOGENOM" id="CLU_519459_0_0_11"/>
<keyword evidence="2" id="KW-0732">Signal</keyword>
<dbReference type="KEGG" id="crd:CRES_0401"/>
<dbReference type="RefSeq" id="WP_013887790.1">
    <property type="nucleotide sequence ID" value="NC_015673.1"/>
</dbReference>
<sequence length="524" mass="56793">MKTFKIATATLAASCLLVACGSEKQNEPAQAPAPSSEPAGKAAAEKPKYDHGPYFPEYRKPFKNMTSLEGGNAVESNVIADANLLGYEIDPSLVHSRGSRHIYGTSYLTTLLGTNYRSALDDMKATIQSGHYHTSENEKKDRQFISAIIRFDSAKTAKAVAEKLHQISITQGSVFASQKDIAKDPKLIDPKLVDTDLPFKDRPNTLASKGKDEGSSTGRKEKASLQTYTTHNEFVVYTWGQGSPKEFEKTKRIATDYLRKQIPLLDTIPTHKTKAGFGKLKGWTPTDKRGLLRYAVTTPVGGNAPQIMGERKARGYASTQTRPDVAMKAFDLSGIEYIGNWQTSVAQAQGEESAKTFQNAYVSTAVDLEDASKYDEPQKLPNTSCFEMSLPSGGGVECVMVYEDKVALGSQGFVNKPNVDSSVDPNGDKKSADSDKDKFNPRTVEDAKKLLSQKMAAQYLIFENAKKNPEGSVPPSAESVDPNKKDTSEDNKNSNPAGRPEDSESGDSTSDKPSAGAGAAAEEK</sequence>
<feature type="compositionally biased region" description="Basic and acidic residues" evidence="1">
    <location>
        <begin position="193"/>
        <end position="223"/>
    </location>
</feature>
<evidence type="ECO:0000313" key="4">
    <source>
        <dbReference type="EMBL" id="AEI08764.1"/>
    </source>
</evidence>
<feature type="compositionally biased region" description="Basic and acidic residues" evidence="1">
    <location>
        <begin position="426"/>
        <end position="442"/>
    </location>
</feature>